<feature type="compositionally biased region" description="Basic residues" evidence="2">
    <location>
        <begin position="970"/>
        <end position="997"/>
    </location>
</feature>
<evidence type="ECO:0000256" key="2">
    <source>
        <dbReference type="SAM" id="MobiDB-lite"/>
    </source>
</evidence>
<evidence type="ECO:0000256" key="1">
    <source>
        <dbReference type="SAM" id="Coils"/>
    </source>
</evidence>
<organism evidence="3 4">
    <name type="scientific">Porites lobata</name>
    <dbReference type="NCBI Taxonomy" id="104759"/>
    <lineage>
        <taxon>Eukaryota</taxon>
        <taxon>Metazoa</taxon>
        <taxon>Cnidaria</taxon>
        <taxon>Anthozoa</taxon>
        <taxon>Hexacorallia</taxon>
        <taxon>Scleractinia</taxon>
        <taxon>Fungiina</taxon>
        <taxon>Poritidae</taxon>
        <taxon>Porites</taxon>
    </lineage>
</organism>
<protein>
    <submittedName>
        <fullName evidence="3">Uncharacterized protein</fullName>
    </submittedName>
</protein>
<dbReference type="EMBL" id="CALNXK010000034">
    <property type="protein sequence ID" value="CAH3120360.1"/>
    <property type="molecule type" value="Genomic_DNA"/>
</dbReference>
<feature type="compositionally biased region" description="Polar residues" evidence="2">
    <location>
        <begin position="385"/>
        <end position="408"/>
    </location>
</feature>
<feature type="compositionally biased region" description="Low complexity" evidence="2">
    <location>
        <begin position="959"/>
        <end position="969"/>
    </location>
</feature>
<keyword evidence="4" id="KW-1185">Reference proteome</keyword>
<feature type="coiled-coil region" evidence="1">
    <location>
        <begin position="136"/>
        <end position="232"/>
    </location>
</feature>
<feature type="compositionally biased region" description="Low complexity" evidence="2">
    <location>
        <begin position="297"/>
        <end position="323"/>
    </location>
</feature>
<name>A0ABN8NSA7_9CNID</name>
<feature type="compositionally biased region" description="Low complexity" evidence="2">
    <location>
        <begin position="356"/>
        <end position="368"/>
    </location>
</feature>
<proteinExistence type="predicted"/>
<feature type="region of interest" description="Disordered" evidence="2">
    <location>
        <begin position="919"/>
        <end position="997"/>
    </location>
</feature>
<gene>
    <name evidence="3" type="ORF">PLOB_00027865</name>
</gene>
<dbReference type="Proteomes" id="UP001159405">
    <property type="component" value="Unassembled WGS sequence"/>
</dbReference>
<feature type="compositionally biased region" description="Pro residues" evidence="2">
    <location>
        <begin position="369"/>
        <end position="381"/>
    </location>
</feature>
<evidence type="ECO:0000313" key="4">
    <source>
        <dbReference type="Proteomes" id="UP001159405"/>
    </source>
</evidence>
<evidence type="ECO:0000313" key="3">
    <source>
        <dbReference type="EMBL" id="CAH3120360.1"/>
    </source>
</evidence>
<comment type="caution">
    <text evidence="3">The sequence shown here is derived from an EMBL/GenBank/DDBJ whole genome shotgun (WGS) entry which is preliminary data.</text>
</comment>
<feature type="region of interest" description="Disordered" evidence="2">
    <location>
        <begin position="280"/>
        <end position="408"/>
    </location>
</feature>
<feature type="compositionally biased region" description="Polar residues" evidence="2">
    <location>
        <begin position="930"/>
        <end position="958"/>
    </location>
</feature>
<feature type="compositionally biased region" description="Pro residues" evidence="2">
    <location>
        <begin position="324"/>
        <end position="334"/>
    </location>
</feature>
<sequence length="997" mass="111810">MPDKTLLLEEVNVLINGTVSSPHIDYYKHLDYVVKQAIAGDQVVYRMAIRNNILWQWESLKDPEKNYIDLLNDIIPGTVVRIKRDSKRVKERLRVTISRVTGSIRKKNRSGSEKQRNEILNGWTNLSILAGDIMNPGEMEEEIKRLEAKAADLMERLQTCNVAVEEWRKKYENLEGEKKKVFEELTAEILNSQDKKKISNLEAENEEIKKYIRKLEKEQRDDVNEIQKFTKEMTTLSKRQATRRVESLSSRAQKALWFSKQYGLELDALCFKDTEGNQYPLKIPSSNSTSPAPPNSPQQTPGSTPSTSSQTPPSTPSTSSQTPGPAPSTPPQAPGSPASTRSQAPGLMTPTLQQVPGSTHSTPTGTPGAAPPTPPQTPIGVPPANGSSCQATVTPLNGTPPLGNQTTTQCKRVQYDSLSDSEKERVEAVLFLMDKFAVGDPFVHELSMLINGMPRSYLIKQCRDNLNSSCIVKPTSGPEPGAQISFKESLISKLNSLAEKGKLSTDKPVRVKISGDGARMTRLTNFVILSYSLLDDDDNLFTARGTNTIAIMSGSECYASIKANFKDSWDEINKMIAGGKVSINHGQEVPVEIYLGGDYKFLLLASGRSAATSNYACLWCKIHKDQRWDMSKPGDFYSKPPMAFTLADVKKHATSSEFCCINQPLLNIPLHHIVLDELHLLLRITDVLLANLIEDAMEWDDREDFLKRRGETKGVHLRNLTQVINSCGVTFSVWEKKDGDGKGTGKMDWTSLMGDERKKLLKNLPAKLEASQDSINHDTAETVIKIWKDFSDIYFNTVSSLLPERREQCGAKIREWVRLFLSIANSRKGYANKNVTPYMHAAAYHLQDTIDRFGSVKYFSGQGVEKNNDVARAIVLHKSRNWDSPADVIRAEHRLTQLSNRERRKRKYNKQNEEFWNSGKKELMSKTKRQCVSSQQLQENESTPLNSNDSCSEITSTVNSQNSNGNLNNSKRKHTTTKRKPSAPSKKVKKNKKQKKN</sequence>
<reference evidence="3 4" key="1">
    <citation type="submission" date="2022-05" db="EMBL/GenBank/DDBJ databases">
        <authorList>
            <consortium name="Genoscope - CEA"/>
            <person name="William W."/>
        </authorList>
    </citation>
    <scope>NUCLEOTIDE SEQUENCE [LARGE SCALE GENOMIC DNA]</scope>
</reference>
<dbReference type="PANTHER" id="PTHR31424:SF3">
    <property type="entry name" value="RING-TYPE DOMAIN-CONTAINING PROTEIN"/>
    <property type="match status" value="1"/>
</dbReference>
<dbReference type="PANTHER" id="PTHR31424">
    <property type="entry name" value="PROTEIN CBG23806"/>
    <property type="match status" value="1"/>
</dbReference>
<accession>A0ABN8NSA7</accession>
<keyword evidence="1" id="KW-0175">Coiled coil</keyword>